<organism evidence="14 15">
    <name type="scientific">Bombella mellum</name>
    <dbReference type="NCBI Taxonomy" id="2039288"/>
    <lineage>
        <taxon>Bacteria</taxon>
        <taxon>Pseudomonadati</taxon>
        <taxon>Pseudomonadota</taxon>
        <taxon>Alphaproteobacteria</taxon>
        <taxon>Acetobacterales</taxon>
        <taxon>Acetobacteraceae</taxon>
        <taxon>Bombella</taxon>
    </lineage>
</organism>
<accession>A0ABR5ZQ80</accession>
<feature type="transmembrane region" description="Helical" evidence="13">
    <location>
        <begin position="145"/>
        <end position="168"/>
    </location>
</feature>
<dbReference type="InterPro" id="IPR003544">
    <property type="entry name" value="Cyt_c_biogenesis_CcmB"/>
</dbReference>
<comment type="function">
    <text evidence="1 12">Required for the export of heme to the periplasm for the biogenesis of c-type cytochromes.</text>
</comment>
<keyword evidence="11 12" id="KW-0472">Membrane</keyword>
<evidence type="ECO:0000256" key="7">
    <source>
        <dbReference type="ARBA" id="ARBA00022519"/>
    </source>
</evidence>
<keyword evidence="7 12" id="KW-0997">Cell inner membrane</keyword>
<keyword evidence="10 13" id="KW-1133">Transmembrane helix</keyword>
<evidence type="ECO:0000256" key="9">
    <source>
        <dbReference type="ARBA" id="ARBA00022748"/>
    </source>
</evidence>
<protein>
    <recommendedName>
        <fullName evidence="4 12">Heme exporter protein B</fullName>
    </recommendedName>
</protein>
<gene>
    <name evidence="14" type="ORF">CPA56_00540</name>
</gene>
<dbReference type="InterPro" id="IPR026031">
    <property type="entry name" value="Cyt_c_CcmB_bac"/>
</dbReference>
<feature type="transmembrane region" description="Helical" evidence="13">
    <location>
        <begin position="207"/>
        <end position="230"/>
    </location>
</feature>
<comment type="subcellular location">
    <subcellularLocation>
        <location evidence="2">Cell inner membrane</location>
        <topology evidence="2">Multi-pass membrane protein</topology>
    </subcellularLocation>
</comment>
<evidence type="ECO:0000256" key="6">
    <source>
        <dbReference type="ARBA" id="ARBA00022475"/>
    </source>
</evidence>
<reference evidence="14 15" key="1">
    <citation type="submission" date="2017-10" db="EMBL/GenBank/DDBJ databases">
        <authorList>
            <person name="Jakob F."/>
        </authorList>
    </citation>
    <scope>NUCLEOTIDE SEQUENCE [LARGE SCALE GENOMIC DNA]</scope>
    <source>
        <strain evidence="14 15">TMW 2.1889</strain>
    </source>
</reference>
<name>A0ABR5ZQ80_9PROT</name>
<keyword evidence="15" id="KW-1185">Reference proteome</keyword>
<keyword evidence="6 12" id="KW-1003">Cell membrane</keyword>
<evidence type="ECO:0000313" key="14">
    <source>
        <dbReference type="EMBL" id="MBA5726485.1"/>
    </source>
</evidence>
<keyword evidence="9 12" id="KW-0201">Cytochrome c-type biogenesis</keyword>
<feature type="transmembrane region" description="Helical" evidence="13">
    <location>
        <begin position="39"/>
        <end position="63"/>
    </location>
</feature>
<comment type="caution">
    <text evidence="14">The sequence shown here is derived from an EMBL/GenBank/DDBJ whole genome shotgun (WGS) entry which is preliminary data.</text>
</comment>
<dbReference type="PANTHER" id="PTHR30070:SF1">
    <property type="entry name" value="CYTOCHROME C BIOGENESIS B-RELATED"/>
    <property type="match status" value="1"/>
</dbReference>
<evidence type="ECO:0000256" key="10">
    <source>
        <dbReference type="ARBA" id="ARBA00022989"/>
    </source>
</evidence>
<evidence type="ECO:0000256" key="1">
    <source>
        <dbReference type="ARBA" id="ARBA00002442"/>
    </source>
</evidence>
<feature type="transmembrane region" description="Helical" evidence="13">
    <location>
        <begin position="117"/>
        <end position="139"/>
    </location>
</feature>
<dbReference type="EMBL" id="PDLY01000001">
    <property type="protein sequence ID" value="MBA5726485.1"/>
    <property type="molecule type" value="Genomic_DNA"/>
</dbReference>
<evidence type="ECO:0000256" key="3">
    <source>
        <dbReference type="ARBA" id="ARBA00010544"/>
    </source>
</evidence>
<dbReference type="PIRSF" id="PIRSF002764">
    <property type="entry name" value="CcmB"/>
    <property type="match status" value="1"/>
</dbReference>
<evidence type="ECO:0000313" key="15">
    <source>
        <dbReference type="Proteomes" id="UP000765338"/>
    </source>
</evidence>
<evidence type="ECO:0000256" key="8">
    <source>
        <dbReference type="ARBA" id="ARBA00022692"/>
    </source>
</evidence>
<proteinExistence type="inferred from homology"/>
<evidence type="ECO:0000256" key="11">
    <source>
        <dbReference type="ARBA" id="ARBA00023136"/>
    </source>
</evidence>
<dbReference type="Proteomes" id="UP000765338">
    <property type="component" value="Unassembled WGS sequence"/>
</dbReference>
<dbReference type="PRINTS" id="PR01414">
    <property type="entry name" value="CCMBBIOGNSIS"/>
</dbReference>
<keyword evidence="8 13" id="KW-0812">Transmembrane</keyword>
<keyword evidence="5 12" id="KW-0813">Transport</keyword>
<evidence type="ECO:0000256" key="12">
    <source>
        <dbReference type="PIRNR" id="PIRNR002764"/>
    </source>
</evidence>
<dbReference type="PANTHER" id="PTHR30070">
    <property type="entry name" value="HEME EXPORTER PROTEIN B"/>
    <property type="match status" value="1"/>
</dbReference>
<evidence type="ECO:0000256" key="5">
    <source>
        <dbReference type="ARBA" id="ARBA00022448"/>
    </source>
</evidence>
<evidence type="ECO:0000256" key="4">
    <source>
        <dbReference type="ARBA" id="ARBA00016452"/>
    </source>
</evidence>
<evidence type="ECO:0000256" key="13">
    <source>
        <dbReference type="SAM" id="Phobius"/>
    </source>
</evidence>
<feature type="transmembrane region" description="Helical" evidence="13">
    <location>
        <begin position="175"/>
        <end position="195"/>
    </location>
</feature>
<dbReference type="Pfam" id="PF03379">
    <property type="entry name" value="CcmB"/>
    <property type="match status" value="1"/>
</dbReference>
<comment type="similarity">
    <text evidence="3 12">Belongs to the CcmB/CycW/HelB family.</text>
</comment>
<sequence length="235" mass="24875">MTDTVPPRTTFPSPRRRHAFANHLRREFCLACQNRTDHLAALLFLILCSSLFPLALGPAPALLQQTGPGVLWVCTLLACLLPLERLYEADAEDGSLDILQITLHPALIALGKMLMHWLSSCFPVILATPLLALLFQIPFSALPVLLAGLTLGSLTLALTGGMTAAITLGARRNSLLLPILTLPLMTPSLIFGTLACASPKNPSCTANLSLLAALFLLALPGCPLVAGASLKAAQD</sequence>
<evidence type="ECO:0000256" key="2">
    <source>
        <dbReference type="ARBA" id="ARBA00004429"/>
    </source>
</evidence>